<dbReference type="EMBL" id="JAJNOC010000006">
    <property type="protein sequence ID" value="MCD2518218.1"/>
    <property type="molecule type" value="Genomic_DNA"/>
</dbReference>
<comment type="caution">
    <text evidence="1">The sequence shown here is derived from an EMBL/GenBank/DDBJ whole genome shotgun (WGS) entry which is preliminary data.</text>
</comment>
<evidence type="ECO:0000313" key="2">
    <source>
        <dbReference type="Proteomes" id="UP001179361"/>
    </source>
</evidence>
<accession>A0ABS8Q8Y4</accession>
<gene>
    <name evidence="1" type="ORF">LQ564_18070</name>
</gene>
<protein>
    <recommendedName>
        <fullName evidence="3">DUF2268 domain-containing protein</fullName>
    </recommendedName>
</protein>
<reference evidence="1" key="1">
    <citation type="submission" date="2021-11" db="EMBL/GenBank/DDBJ databases">
        <title>The complete genome of Massilia sp sp. G4R7.</title>
        <authorList>
            <person name="Liu L."/>
            <person name="Yue J."/>
            <person name="Yuan J."/>
            <person name="Yang F."/>
            <person name="Li L."/>
        </authorList>
    </citation>
    <scope>NUCLEOTIDE SEQUENCE</scope>
    <source>
        <strain evidence="1">G4R7</strain>
    </source>
</reference>
<sequence>MTEAERDTQLAKAFAGFPAIRAAYLKKVASFTQDLPRHIATFRAAFPDYAAGTDIWFLHSLGEMDGGTRTFDGKNYFIFGADVMVQAHGDGDEAAFFHHELFHDYQALNCSGGPVWAGVWEEGLATYVSKRLNPQASDAELLLDLPHGLVPDTRRQLRRALDDLLAKLDRTDGDAVAGLFQRRGDDTGLPARRAYYLGYLVAEEVGKTMSMREMAKLDCAAVHKVVVTALERLRSAQPADK</sequence>
<evidence type="ECO:0000313" key="1">
    <source>
        <dbReference type="EMBL" id="MCD2518218.1"/>
    </source>
</evidence>
<proteinExistence type="predicted"/>
<evidence type="ECO:0008006" key="3">
    <source>
        <dbReference type="Google" id="ProtNLM"/>
    </source>
</evidence>
<dbReference type="RefSeq" id="WP_231059505.1">
    <property type="nucleotide sequence ID" value="NZ_JAJNOC010000006.1"/>
</dbReference>
<dbReference type="Proteomes" id="UP001179361">
    <property type="component" value="Unassembled WGS sequence"/>
</dbReference>
<name>A0ABS8Q8Y4_9BURK</name>
<organism evidence="1 2">
    <name type="scientific">Massilia phyllostachyos</name>
    <dbReference type="NCBI Taxonomy" id="2898585"/>
    <lineage>
        <taxon>Bacteria</taxon>
        <taxon>Pseudomonadati</taxon>
        <taxon>Pseudomonadota</taxon>
        <taxon>Betaproteobacteria</taxon>
        <taxon>Burkholderiales</taxon>
        <taxon>Oxalobacteraceae</taxon>
        <taxon>Telluria group</taxon>
        <taxon>Massilia</taxon>
    </lineage>
</organism>
<keyword evidence="2" id="KW-1185">Reference proteome</keyword>